<organism evidence="1 2">
    <name type="scientific">Dryococelus australis</name>
    <dbReference type="NCBI Taxonomy" id="614101"/>
    <lineage>
        <taxon>Eukaryota</taxon>
        <taxon>Metazoa</taxon>
        <taxon>Ecdysozoa</taxon>
        <taxon>Arthropoda</taxon>
        <taxon>Hexapoda</taxon>
        <taxon>Insecta</taxon>
        <taxon>Pterygota</taxon>
        <taxon>Neoptera</taxon>
        <taxon>Polyneoptera</taxon>
        <taxon>Phasmatodea</taxon>
        <taxon>Verophasmatodea</taxon>
        <taxon>Anareolatae</taxon>
        <taxon>Phasmatidae</taxon>
        <taxon>Eurycanthinae</taxon>
        <taxon>Dryococelus</taxon>
    </lineage>
</organism>
<dbReference type="Proteomes" id="UP001159363">
    <property type="component" value="Chromosome X"/>
</dbReference>
<sequence>MEKRKIVTKLKMIVDYNHSKTYIDTSDQILCRTVKWQHKIAVEMISGFAPLNAIFVYNSFRQKNNSVTDFKEEKEYKNTPTASTPPSLTVSKCRSFQSQGIDKRPGKFNKVRKYCKGCSNHNDIDSEISIDSPMFGQAS</sequence>
<evidence type="ECO:0000313" key="2">
    <source>
        <dbReference type="Proteomes" id="UP001159363"/>
    </source>
</evidence>
<proteinExistence type="predicted"/>
<dbReference type="EMBL" id="JARBHB010000004">
    <property type="protein sequence ID" value="KAJ8887738.1"/>
    <property type="molecule type" value="Genomic_DNA"/>
</dbReference>
<evidence type="ECO:0008006" key="3">
    <source>
        <dbReference type="Google" id="ProtNLM"/>
    </source>
</evidence>
<protein>
    <recommendedName>
        <fullName evidence="3">PiggyBac transposable element-derived protein domain-containing protein</fullName>
    </recommendedName>
</protein>
<reference evidence="1 2" key="1">
    <citation type="submission" date="2023-02" db="EMBL/GenBank/DDBJ databases">
        <title>LHISI_Scaffold_Assembly.</title>
        <authorList>
            <person name="Stuart O.P."/>
            <person name="Cleave R."/>
            <person name="Magrath M.J.L."/>
            <person name="Mikheyev A.S."/>
        </authorList>
    </citation>
    <scope>NUCLEOTIDE SEQUENCE [LARGE SCALE GENOMIC DNA]</scope>
    <source>
        <strain evidence="1">Daus_M_001</strain>
        <tissue evidence="1">Leg muscle</tissue>
    </source>
</reference>
<accession>A0ABQ9HV98</accession>
<comment type="caution">
    <text evidence="1">The sequence shown here is derived from an EMBL/GenBank/DDBJ whole genome shotgun (WGS) entry which is preliminary data.</text>
</comment>
<name>A0ABQ9HV98_9NEOP</name>
<gene>
    <name evidence="1" type="ORF">PR048_013956</name>
</gene>
<keyword evidence="2" id="KW-1185">Reference proteome</keyword>
<evidence type="ECO:0000313" key="1">
    <source>
        <dbReference type="EMBL" id="KAJ8887738.1"/>
    </source>
</evidence>